<evidence type="ECO:0000313" key="7">
    <source>
        <dbReference type="EMBL" id="CAE0458027.1"/>
    </source>
</evidence>
<organism evidence="7">
    <name type="scientific">Chaetoceros debilis</name>
    <dbReference type="NCBI Taxonomy" id="122233"/>
    <lineage>
        <taxon>Eukaryota</taxon>
        <taxon>Sar</taxon>
        <taxon>Stramenopiles</taxon>
        <taxon>Ochrophyta</taxon>
        <taxon>Bacillariophyta</taxon>
        <taxon>Coscinodiscophyceae</taxon>
        <taxon>Chaetocerotophycidae</taxon>
        <taxon>Chaetocerotales</taxon>
        <taxon>Chaetocerotaceae</taxon>
        <taxon>Chaetoceros</taxon>
    </lineage>
</organism>
<dbReference type="GO" id="GO:0000139">
    <property type="term" value="C:Golgi membrane"/>
    <property type="evidence" value="ECO:0007669"/>
    <property type="project" value="InterPro"/>
</dbReference>
<dbReference type="NCBIfam" id="TIGR00803">
    <property type="entry name" value="nst"/>
    <property type="match status" value="1"/>
</dbReference>
<dbReference type="InterPro" id="IPR037185">
    <property type="entry name" value="EmrE-like"/>
</dbReference>
<gene>
    <name evidence="7" type="ORF">CDEB00056_LOCUS2868</name>
</gene>
<evidence type="ECO:0000256" key="5">
    <source>
        <dbReference type="SAM" id="MobiDB-lite"/>
    </source>
</evidence>
<keyword evidence="3 6" id="KW-1133">Transmembrane helix</keyword>
<evidence type="ECO:0000256" key="3">
    <source>
        <dbReference type="ARBA" id="ARBA00022989"/>
    </source>
</evidence>
<dbReference type="AlphaFoldDB" id="A0A7S3PWM7"/>
<evidence type="ECO:0000256" key="2">
    <source>
        <dbReference type="ARBA" id="ARBA00022692"/>
    </source>
</evidence>
<accession>A0A7S3PWM7</accession>
<evidence type="ECO:0000256" key="6">
    <source>
        <dbReference type="SAM" id="Phobius"/>
    </source>
</evidence>
<dbReference type="GO" id="GO:0015165">
    <property type="term" value="F:pyrimidine nucleotide-sugar transmembrane transporter activity"/>
    <property type="evidence" value="ECO:0007669"/>
    <property type="project" value="InterPro"/>
</dbReference>
<dbReference type="PANTHER" id="PTHR10231">
    <property type="entry name" value="NUCLEOTIDE-SUGAR TRANSMEMBRANE TRANSPORTER"/>
    <property type="match status" value="1"/>
</dbReference>
<keyword evidence="2 6" id="KW-0812">Transmembrane</keyword>
<feature type="transmembrane region" description="Helical" evidence="6">
    <location>
        <begin position="231"/>
        <end position="250"/>
    </location>
</feature>
<sequence>MDGIENSDRCNAETNTVLQAEIPSARERISTSKRLTNSSEHSRDRKVKRLRRKTNQTNNSAFIKYGSLFLLVAQLVGLVMLMRYSRTHRNGVDLYLSSTAVFCMEVMKFVACNGVVFVGGGFSTSSWISELTTHVWNSPFEVIKISVPSFLYVIQNNLLYLALTNLDAATYQVCYQLKILTTALFSATMLNRTFSKTKWLALVILTIGVAVVQTSGNSASHSENSDQNRSLGLFAILCAACTSGFSGVYFEKMLKGSSTSLWMRNIQMGLPSMLLALMTVFIQDGRIIREKGFFVGYSTTVWTVVVVQAVGGLIVAVVVKYADNVLKTFASSFGIVISCLMSAILFGQKYNAAFLVGASLVVLSTVLYSKPEKRQRKRLKKTILPK</sequence>
<proteinExistence type="predicted"/>
<feature type="transmembrane region" description="Helical" evidence="6">
    <location>
        <begin position="262"/>
        <end position="282"/>
    </location>
</feature>
<dbReference type="InterPro" id="IPR007271">
    <property type="entry name" value="Nuc_sug_transpt"/>
</dbReference>
<dbReference type="EMBL" id="HBIO01004174">
    <property type="protein sequence ID" value="CAE0458027.1"/>
    <property type="molecule type" value="Transcribed_RNA"/>
</dbReference>
<evidence type="ECO:0000256" key="4">
    <source>
        <dbReference type="ARBA" id="ARBA00023136"/>
    </source>
</evidence>
<dbReference type="SUPFAM" id="SSF103481">
    <property type="entry name" value="Multidrug resistance efflux transporter EmrE"/>
    <property type="match status" value="2"/>
</dbReference>
<feature type="region of interest" description="Disordered" evidence="5">
    <location>
        <begin position="29"/>
        <end position="51"/>
    </location>
</feature>
<keyword evidence="4 6" id="KW-0472">Membrane</keyword>
<reference evidence="7" key="1">
    <citation type="submission" date="2021-01" db="EMBL/GenBank/DDBJ databases">
        <authorList>
            <person name="Corre E."/>
            <person name="Pelletier E."/>
            <person name="Niang G."/>
            <person name="Scheremetjew M."/>
            <person name="Finn R."/>
            <person name="Kale V."/>
            <person name="Holt S."/>
            <person name="Cochrane G."/>
            <person name="Meng A."/>
            <person name="Brown T."/>
            <person name="Cohen L."/>
        </authorList>
    </citation>
    <scope>NUCLEOTIDE SEQUENCE</scope>
    <source>
        <strain evidence="7">MM31A-1</strain>
    </source>
</reference>
<protein>
    <recommendedName>
        <fullName evidence="8">UDP-galactose transporter</fullName>
    </recommendedName>
</protein>
<comment type="subcellular location">
    <subcellularLocation>
        <location evidence="1">Membrane</location>
        <topology evidence="1">Multi-pass membrane protein</topology>
    </subcellularLocation>
</comment>
<feature type="transmembrane region" description="Helical" evidence="6">
    <location>
        <begin position="352"/>
        <end position="369"/>
    </location>
</feature>
<evidence type="ECO:0000256" key="1">
    <source>
        <dbReference type="ARBA" id="ARBA00004141"/>
    </source>
</evidence>
<name>A0A7S3PWM7_9STRA</name>
<feature type="transmembrane region" description="Helical" evidence="6">
    <location>
        <begin position="326"/>
        <end position="346"/>
    </location>
</feature>
<dbReference type="Pfam" id="PF04142">
    <property type="entry name" value="Nuc_sug_transp"/>
    <property type="match status" value="1"/>
</dbReference>
<feature type="transmembrane region" description="Helical" evidence="6">
    <location>
        <begin position="294"/>
        <end position="319"/>
    </location>
</feature>
<feature type="transmembrane region" description="Helical" evidence="6">
    <location>
        <begin position="62"/>
        <end position="81"/>
    </location>
</feature>
<dbReference type="PIRSF" id="PIRSF005799">
    <property type="entry name" value="UDP-gal_transpt"/>
    <property type="match status" value="1"/>
</dbReference>
<evidence type="ECO:0008006" key="8">
    <source>
        <dbReference type="Google" id="ProtNLM"/>
    </source>
</evidence>
<feature type="transmembrane region" description="Helical" evidence="6">
    <location>
        <begin position="199"/>
        <end position="219"/>
    </location>
</feature>